<protein>
    <submittedName>
        <fullName evidence="2">Uncharacterized protein</fullName>
    </submittedName>
</protein>
<keyword evidence="3" id="KW-1185">Reference proteome</keyword>
<evidence type="ECO:0000313" key="3">
    <source>
        <dbReference type="Proteomes" id="UP001313282"/>
    </source>
</evidence>
<evidence type="ECO:0000313" key="2">
    <source>
        <dbReference type="EMBL" id="KAK6345775.1"/>
    </source>
</evidence>
<reference evidence="2 3" key="1">
    <citation type="submission" date="2019-10" db="EMBL/GenBank/DDBJ databases">
        <authorList>
            <person name="Palmer J.M."/>
        </authorList>
    </citation>
    <scope>NUCLEOTIDE SEQUENCE [LARGE SCALE GENOMIC DNA]</scope>
    <source>
        <strain evidence="2 3">TWF718</strain>
    </source>
</reference>
<name>A0AAN8RIM6_9PEZI</name>
<sequence length="497" mass="56851">MSASRATFTALPAEIHSIIFSFIEADFQQGRRTKRKSDPLPDEIKRLAFINQQWRRLVIGRKFRFQHLFQIEDVRGLATLTAGNPVVATSLRDLTVFVAHSDLPELWGQILKWAEEGASFQSLVIKPSYIKTSRTQLTGTGGGKYALYEFAGSDHVEAASPLPIPIEKLELNTSITDPDEDSDQVLQLGHQSMNTLLSRLRTTTSLRFGICSVSRSRGFLRTTYQAACGYMESVLKFQDESMTNLTTLQLRYEIFMSRQPYNTSTRSFYLDEKIDSRGDNLSNLLRQLSKRLKTVLIRYDRVTSEIFEPKDGTLADGETEDWPYLHTFHLTFSDIDAYGYRRSELRVTGNQDEEEEEEEEGFMDDDQQYQDTPKNDNDGFDWLNPDVVDDKINYKDDRAKRTATAGVRSFYLTAAKAVANKMRTVQSFKVSMNLSFDSQVYMEYANQPKLVIIGHQVLEPNYLPENEDEDGDNELVRIFKEGLGGNVRIKYILPKSL</sequence>
<dbReference type="AlphaFoldDB" id="A0AAN8RIM6"/>
<feature type="region of interest" description="Disordered" evidence="1">
    <location>
        <begin position="346"/>
        <end position="381"/>
    </location>
</feature>
<gene>
    <name evidence="2" type="ORF">TWF718_007681</name>
</gene>
<accession>A0AAN8RIM6</accession>
<organism evidence="2 3">
    <name type="scientific">Orbilia javanica</name>
    <dbReference type="NCBI Taxonomy" id="47235"/>
    <lineage>
        <taxon>Eukaryota</taxon>
        <taxon>Fungi</taxon>
        <taxon>Dikarya</taxon>
        <taxon>Ascomycota</taxon>
        <taxon>Pezizomycotina</taxon>
        <taxon>Orbiliomycetes</taxon>
        <taxon>Orbiliales</taxon>
        <taxon>Orbiliaceae</taxon>
        <taxon>Orbilia</taxon>
    </lineage>
</organism>
<feature type="compositionally biased region" description="Acidic residues" evidence="1">
    <location>
        <begin position="351"/>
        <end position="368"/>
    </location>
</feature>
<comment type="caution">
    <text evidence="2">The sequence shown here is derived from an EMBL/GenBank/DDBJ whole genome shotgun (WGS) entry which is preliminary data.</text>
</comment>
<evidence type="ECO:0000256" key="1">
    <source>
        <dbReference type="SAM" id="MobiDB-lite"/>
    </source>
</evidence>
<dbReference type="Proteomes" id="UP001313282">
    <property type="component" value="Unassembled WGS sequence"/>
</dbReference>
<proteinExistence type="predicted"/>
<dbReference type="EMBL" id="JAVHNR010000004">
    <property type="protein sequence ID" value="KAK6345775.1"/>
    <property type="molecule type" value="Genomic_DNA"/>
</dbReference>